<evidence type="ECO:0000256" key="3">
    <source>
        <dbReference type="ARBA" id="ARBA00022553"/>
    </source>
</evidence>
<evidence type="ECO:0000256" key="1">
    <source>
        <dbReference type="ARBA" id="ARBA00004496"/>
    </source>
</evidence>
<dbReference type="Gene3D" id="1.10.10.10">
    <property type="entry name" value="Winged helix-like DNA-binding domain superfamily/Winged helix DNA-binding domain"/>
    <property type="match status" value="1"/>
</dbReference>
<evidence type="ECO:0000256" key="2">
    <source>
        <dbReference type="ARBA" id="ARBA00022490"/>
    </source>
</evidence>
<feature type="modified residue" description="4-aspartylphosphate" evidence="9">
    <location>
        <position position="51"/>
    </location>
</feature>
<dbReference type="PROSITE" id="PS51755">
    <property type="entry name" value="OMPR_PHOB"/>
    <property type="match status" value="1"/>
</dbReference>
<dbReference type="InterPro" id="IPR001867">
    <property type="entry name" value="OmpR/PhoB-type_DNA-bd"/>
</dbReference>
<feature type="DNA-binding region" description="OmpR/PhoB-type" evidence="10">
    <location>
        <begin position="124"/>
        <end position="218"/>
    </location>
</feature>
<evidence type="ECO:0000256" key="10">
    <source>
        <dbReference type="PROSITE-ProRule" id="PRU01091"/>
    </source>
</evidence>
<dbReference type="Proteomes" id="UP000276345">
    <property type="component" value="Chromosome"/>
</dbReference>
<protein>
    <submittedName>
        <fullName evidence="13">DNA-binding transcriptional regulator QseB</fullName>
    </submittedName>
</protein>
<dbReference type="CDD" id="cd17624">
    <property type="entry name" value="REC_OmpR_PmrA-like"/>
    <property type="match status" value="1"/>
</dbReference>
<evidence type="ECO:0000259" key="11">
    <source>
        <dbReference type="PROSITE" id="PS50110"/>
    </source>
</evidence>
<reference evidence="13 14" key="1">
    <citation type="submission" date="2018-12" db="EMBL/GenBank/DDBJ databases">
        <authorList>
            <consortium name="Pathogen Informatics"/>
        </authorList>
    </citation>
    <scope>NUCLEOTIDE SEQUENCE [LARGE SCALE GENOMIC DNA]</scope>
    <source>
        <strain evidence="13 14">NCTC7406</strain>
    </source>
</reference>
<evidence type="ECO:0000256" key="4">
    <source>
        <dbReference type="ARBA" id="ARBA00023012"/>
    </source>
</evidence>
<dbReference type="FunFam" id="3.40.50.2300:FF:000002">
    <property type="entry name" value="DNA-binding response regulator PhoP"/>
    <property type="match status" value="1"/>
</dbReference>
<dbReference type="GO" id="GO:0032993">
    <property type="term" value="C:protein-DNA complex"/>
    <property type="evidence" value="ECO:0007669"/>
    <property type="project" value="TreeGrafter"/>
</dbReference>
<feature type="domain" description="Response regulatory" evidence="11">
    <location>
        <begin position="2"/>
        <end position="116"/>
    </location>
</feature>
<dbReference type="GO" id="GO:0006355">
    <property type="term" value="P:regulation of DNA-templated transcription"/>
    <property type="evidence" value="ECO:0007669"/>
    <property type="project" value="InterPro"/>
</dbReference>
<proteinExistence type="predicted"/>
<evidence type="ECO:0000259" key="12">
    <source>
        <dbReference type="PROSITE" id="PS51755"/>
    </source>
</evidence>
<keyword evidence="6 10" id="KW-0238">DNA-binding</keyword>
<organism evidence="13 14">
    <name type="scientific">Salmonella enterica subsp. enterica serovar Sanjuan</name>
    <dbReference type="NCBI Taxonomy" id="1160765"/>
    <lineage>
        <taxon>Bacteria</taxon>
        <taxon>Pseudomonadati</taxon>
        <taxon>Pseudomonadota</taxon>
        <taxon>Gammaproteobacteria</taxon>
        <taxon>Enterobacterales</taxon>
        <taxon>Enterobacteriaceae</taxon>
        <taxon>Salmonella</taxon>
    </lineage>
</organism>
<keyword evidence="3 9" id="KW-0597">Phosphoprotein</keyword>
<dbReference type="InterPro" id="IPR036388">
    <property type="entry name" value="WH-like_DNA-bd_sf"/>
</dbReference>
<evidence type="ECO:0000313" key="14">
    <source>
        <dbReference type="Proteomes" id="UP000276345"/>
    </source>
</evidence>
<evidence type="ECO:0000256" key="7">
    <source>
        <dbReference type="ARBA" id="ARBA00023159"/>
    </source>
</evidence>
<evidence type="ECO:0000256" key="5">
    <source>
        <dbReference type="ARBA" id="ARBA00023015"/>
    </source>
</evidence>
<keyword evidence="5" id="KW-0805">Transcription regulation</keyword>
<dbReference type="InterPro" id="IPR011006">
    <property type="entry name" value="CheY-like_superfamily"/>
</dbReference>
<name>A0A447NKW0_SALET</name>
<keyword evidence="8" id="KW-0804">Transcription</keyword>
<comment type="subcellular location">
    <subcellularLocation>
        <location evidence="1">Cytoplasm</location>
    </subcellularLocation>
</comment>
<gene>
    <name evidence="13" type="primary">ygiX_2</name>
    <name evidence="13" type="ORF">NCTC7406_01132</name>
</gene>
<evidence type="ECO:0000256" key="6">
    <source>
        <dbReference type="ARBA" id="ARBA00023125"/>
    </source>
</evidence>
<keyword evidence="2" id="KW-0963">Cytoplasm</keyword>
<dbReference type="SUPFAM" id="SSF52172">
    <property type="entry name" value="CheY-like"/>
    <property type="match status" value="1"/>
</dbReference>
<sequence>MRILLLEDDALIGDGIKNGLQHCGFCVDWLTDGLQGRQALASVPFDAVILDLGLPGLDGLDILNWWRQRHLNVPVLILTARDALHQRVQGLNAGADDYMAKPFALAELVARLHALIRRSHAQTDVLLRWRNVTLDCHKRQAWVDEKPVVLTMRELALMELFLMNKGRIMSRAVLEEKLYSWDSEVGSNVVEVFVHHLRRKFGNQFIYTARGLGYRLGDEADE</sequence>
<dbReference type="PROSITE" id="PS50110">
    <property type="entry name" value="RESPONSE_REGULATORY"/>
    <property type="match status" value="1"/>
</dbReference>
<dbReference type="PANTHER" id="PTHR48111:SF35">
    <property type="entry name" value="TRANSCRIPTIONAL REGULATORY PROTEIN QSEB"/>
    <property type="match status" value="1"/>
</dbReference>
<feature type="domain" description="OmpR/PhoB-type" evidence="12">
    <location>
        <begin position="124"/>
        <end position="218"/>
    </location>
</feature>
<dbReference type="Pfam" id="PF00486">
    <property type="entry name" value="Trans_reg_C"/>
    <property type="match status" value="1"/>
</dbReference>
<evidence type="ECO:0000256" key="8">
    <source>
        <dbReference type="ARBA" id="ARBA00023163"/>
    </source>
</evidence>
<dbReference type="CDD" id="cd00383">
    <property type="entry name" value="trans_reg_C"/>
    <property type="match status" value="1"/>
</dbReference>
<dbReference type="GO" id="GO:0005829">
    <property type="term" value="C:cytosol"/>
    <property type="evidence" value="ECO:0007669"/>
    <property type="project" value="TreeGrafter"/>
</dbReference>
<dbReference type="SMART" id="SM00862">
    <property type="entry name" value="Trans_reg_C"/>
    <property type="match status" value="1"/>
</dbReference>
<accession>A0A447NKW0</accession>
<dbReference type="InterPro" id="IPR039420">
    <property type="entry name" value="WalR-like"/>
</dbReference>
<evidence type="ECO:0000313" key="13">
    <source>
        <dbReference type="EMBL" id="VEA03931.1"/>
    </source>
</evidence>
<keyword evidence="4" id="KW-0902">Two-component regulatory system</keyword>
<dbReference type="InterPro" id="IPR001789">
    <property type="entry name" value="Sig_transdc_resp-reg_receiver"/>
</dbReference>
<keyword evidence="7" id="KW-0010">Activator</keyword>
<dbReference type="EMBL" id="LR134142">
    <property type="protein sequence ID" value="VEA03931.1"/>
    <property type="molecule type" value="Genomic_DNA"/>
</dbReference>
<dbReference type="SMART" id="SM00448">
    <property type="entry name" value="REC"/>
    <property type="match status" value="1"/>
</dbReference>
<dbReference type="Gene3D" id="6.10.250.690">
    <property type="match status" value="1"/>
</dbReference>
<dbReference type="GO" id="GO:0000976">
    <property type="term" value="F:transcription cis-regulatory region binding"/>
    <property type="evidence" value="ECO:0007669"/>
    <property type="project" value="TreeGrafter"/>
</dbReference>
<dbReference type="PANTHER" id="PTHR48111">
    <property type="entry name" value="REGULATOR OF RPOS"/>
    <property type="match status" value="1"/>
</dbReference>
<dbReference type="Gene3D" id="3.40.50.2300">
    <property type="match status" value="1"/>
</dbReference>
<dbReference type="GO" id="GO:0000156">
    <property type="term" value="F:phosphorelay response regulator activity"/>
    <property type="evidence" value="ECO:0007669"/>
    <property type="project" value="TreeGrafter"/>
</dbReference>
<dbReference type="AlphaFoldDB" id="A0A447NKW0"/>
<dbReference type="Pfam" id="PF00072">
    <property type="entry name" value="Response_reg"/>
    <property type="match status" value="1"/>
</dbReference>
<evidence type="ECO:0000256" key="9">
    <source>
        <dbReference type="PROSITE-ProRule" id="PRU00169"/>
    </source>
</evidence>